<protein>
    <submittedName>
        <fullName evidence="1">Uncharacterized protein</fullName>
    </submittedName>
</protein>
<reference evidence="1 2" key="1">
    <citation type="submission" date="2013-07" db="EMBL/GenBank/DDBJ databases">
        <title>Thalassospira permensis NBRC 106175 Genome Sequencing.</title>
        <authorList>
            <person name="Lai Q."/>
            <person name="Shao Z."/>
        </authorList>
    </citation>
    <scope>NUCLEOTIDE SEQUENCE [LARGE SCALE GENOMIC DNA]</scope>
    <source>
        <strain evidence="1 2">NBRC 106175</strain>
    </source>
</reference>
<accession>A0ABR4TMN1</accession>
<dbReference type="EMBL" id="AUNC01000037">
    <property type="protein sequence ID" value="KEO53420.1"/>
    <property type="molecule type" value="Genomic_DNA"/>
</dbReference>
<keyword evidence="2" id="KW-1185">Reference proteome</keyword>
<comment type="caution">
    <text evidence="1">The sequence shown here is derived from an EMBL/GenBank/DDBJ whole genome shotgun (WGS) entry which is preliminary data.</text>
</comment>
<dbReference type="Proteomes" id="UP000027463">
    <property type="component" value="Unassembled WGS sequence"/>
</dbReference>
<evidence type="ECO:0000313" key="2">
    <source>
        <dbReference type="Proteomes" id="UP000027463"/>
    </source>
</evidence>
<organism evidence="1 2">
    <name type="scientific">Thalassospira permensis NBRC 106175</name>
    <dbReference type="NCBI Taxonomy" id="1353532"/>
    <lineage>
        <taxon>Bacteria</taxon>
        <taxon>Pseudomonadati</taxon>
        <taxon>Pseudomonadota</taxon>
        <taxon>Alphaproteobacteria</taxon>
        <taxon>Rhodospirillales</taxon>
        <taxon>Thalassospiraceae</taxon>
        <taxon>Thalassospira</taxon>
    </lineage>
</organism>
<name>A0ABR4TMN1_9PROT</name>
<proteinExistence type="predicted"/>
<evidence type="ECO:0000313" key="1">
    <source>
        <dbReference type="EMBL" id="KEO53420.1"/>
    </source>
</evidence>
<gene>
    <name evidence="1" type="ORF">SMB34_21145</name>
</gene>
<sequence>MLSAYNDHIDVVMFVELVVVVNDLKQVHCIA</sequence>